<dbReference type="EMBL" id="GL871122">
    <property type="protein sequence ID" value="EGC33854.1"/>
    <property type="molecule type" value="Genomic_DNA"/>
</dbReference>
<dbReference type="RefSeq" id="XP_003289592.1">
    <property type="nucleotide sequence ID" value="XM_003289544.1"/>
</dbReference>
<dbReference type="AlphaFoldDB" id="F0ZQA2"/>
<dbReference type="Proteomes" id="UP000001064">
    <property type="component" value="Unassembled WGS sequence"/>
</dbReference>
<dbReference type="InParanoid" id="F0ZQA2"/>
<protein>
    <submittedName>
        <fullName evidence="1">Expressed protein</fullName>
    </submittedName>
</protein>
<evidence type="ECO:0000313" key="1">
    <source>
        <dbReference type="EMBL" id="EGC33854.1"/>
    </source>
</evidence>
<proteinExistence type="predicted"/>
<keyword evidence="2" id="KW-1185">Reference proteome</keyword>
<gene>
    <name evidence="1" type="ORF">DICPUDRAFT_92328</name>
</gene>
<reference evidence="2" key="1">
    <citation type="journal article" date="2011" name="Genome Biol.">
        <title>Comparative genomics of the social amoebae Dictyostelium discoideum and Dictyostelium purpureum.</title>
        <authorList>
            <consortium name="US DOE Joint Genome Institute (JGI-PGF)"/>
            <person name="Sucgang R."/>
            <person name="Kuo A."/>
            <person name="Tian X."/>
            <person name="Salerno W."/>
            <person name="Parikh A."/>
            <person name="Feasley C.L."/>
            <person name="Dalin E."/>
            <person name="Tu H."/>
            <person name="Huang E."/>
            <person name="Barry K."/>
            <person name="Lindquist E."/>
            <person name="Shapiro H."/>
            <person name="Bruce D."/>
            <person name="Schmutz J."/>
            <person name="Salamov A."/>
            <person name="Fey P."/>
            <person name="Gaudet P."/>
            <person name="Anjard C."/>
            <person name="Babu M.M."/>
            <person name="Basu S."/>
            <person name="Bushmanova Y."/>
            <person name="van der Wel H."/>
            <person name="Katoh-Kurasawa M."/>
            <person name="Dinh C."/>
            <person name="Coutinho P.M."/>
            <person name="Saito T."/>
            <person name="Elias M."/>
            <person name="Schaap P."/>
            <person name="Kay R.R."/>
            <person name="Henrissat B."/>
            <person name="Eichinger L."/>
            <person name="Rivero F."/>
            <person name="Putnam N.H."/>
            <person name="West C.M."/>
            <person name="Loomis W.F."/>
            <person name="Chisholm R.L."/>
            <person name="Shaulsky G."/>
            <person name="Strassmann J.E."/>
            <person name="Queller D.C."/>
            <person name="Kuspa A."/>
            <person name="Grigoriev I.V."/>
        </authorList>
    </citation>
    <scope>NUCLEOTIDE SEQUENCE [LARGE SCALE GENOMIC DNA]</scope>
    <source>
        <strain evidence="2">QSDP1</strain>
    </source>
</reference>
<dbReference type="VEuPathDB" id="AmoebaDB:DICPUDRAFT_92328"/>
<organism evidence="1 2">
    <name type="scientific">Dictyostelium purpureum</name>
    <name type="common">Slime mold</name>
    <dbReference type="NCBI Taxonomy" id="5786"/>
    <lineage>
        <taxon>Eukaryota</taxon>
        <taxon>Amoebozoa</taxon>
        <taxon>Evosea</taxon>
        <taxon>Eumycetozoa</taxon>
        <taxon>Dictyostelia</taxon>
        <taxon>Dictyosteliales</taxon>
        <taxon>Dictyosteliaceae</taxon>
        <taxon>Dictyostelium</taxon>
    </lineage>
</organism>
<name>F0ZQA2_DICPU</name>
<sequence length="455" mass="54755">METTYYLMNKLNCIDKELIPSIIFFGVKNNNLIINNIVGYDLFKRSFSYSVKIKFIPFLTNYKINDSSIYYKNNKISASEILNINDNNNNKELIYIEIESKNGYNQNIYFFNSQQDENFKENYLNQSTIISDVRDIETVKQNTKSYLNGDKNNNNNNFEMNFNSTQFPLQLKNISQIKNCYDFAEFNINYLYNNYFFKKKDQIKNNLKKRLILNYNNNNTDCFSNYMVLSNFSNHFKINFLSLLENKFPNYDFEIELKEEIKEFLNNKKIEQILINIKTFAIEKVIEIECIKFLDSIFENFSGYIKQIFLELENIIKKINFVFFCDDDLLKKENFEILLKDIKSEYLEYKKKKEVEISNYFKIFYNVQKNNNNNYILQKKMEDFQKIEDFILLSIQNNIEQSLIIIKKHFISIINYLKNELKEDCDLNNNFLKKEIKISKDIFEFENILNSLKLK</sequence>
<dbReference type="GeneID" id="10502798"/>
<dbReference type="KEGG" id="dpp:DICPUDRAFT_92328"/>
<evidence type="ECO:0000313" key="2">
    <source>
        <dbReference type="Proteomes" id="UP000001064"/>
    </source>
</evidence>
<accession>F0ZQA2</accession>